<keyword evidence="2" id="KW-0472">Membrane</keyword>
<evidence type="ECO:0000313" key="3">
    <source>
        <dbReference type="EMBL" id="OUQ35750.1"/>
    </source>
</evidence>
<dbReference type="RefSeq" id="WP_087357298.1">
    <property type="nucleotide sequence ID" value="NZ_NFLJ01000006.1"/>
</dbReference>
<evidence type="ECO:0000256" key="1">
    <source>
        <dbReference type="SAM" id="Coils"/>
    </source>
</evidence>
<keyword evidence="2" id="KW-0812">Transmembrane</keyword>
<keyword evidence="2" id="KW-1133">Transmembrane helix</keyword>
<dbReference type="SUPFAM" id="SSF53850">
    <property type="entry name" value="Periplasmic binding protein-like II"/>
    <property type="match status" value="1"/>
</dbReference>
<feature type="transmembrane region" description="Helical" evidence="2">
    <location>
        <begin position="7"/>
        <end position="23"/>
    </location>
</feature>
<dbReference type="Gene3D" id="3.40.190.10">
    <property type="entry name" value="Periplasmic binding protein-like II"/>
    <property type="match status" value="1"/>
</dbReference>
<dbReference type="AlphaFoldDB" id="A0A1Y4T297"/>
<feature type="coiled-coil region" evidence="1">
    <location>
        <begin position="365"/>
        <end position="429"/>
    </location>
</feature>
<evidence type="ECO:0000313" key="4">
    <source>
        <dbReference type="Proteomes" id="UP000195305"/>
    </source>
</evidence>
<dbReference type="EMBL" id="NFLJ01000006">
    <property type="protein sequence ID" value="OUQ35750.1"/>
    <property type="molecule type" value="Genomic_DNA"/>
</dbReference>
<sequence>MNKKKIICILVMIACFILIIYRPRQLTLTIGVFAGSNWDVPNGDCYKIIDQAIERYEKEYPMVQIEYESGILKEDYSEWLSAKYLKGEEPDVFMILGEDFNTLSALGALKNLDSLIQKDQQFHIENYYASVLYSGQYHNHQYALPYESNPTLMFVNQTLLKKEHIHLPDNDWTLDDFYTICQQVTKDTNNDGQIDQYGCYNYDWLDSVYSHKVNLFDENGEFCYLNQKDVKNAISFVQKIYNLNQGYTVTSQDFDMGKVAFAPMSFAEYRTYKPYPYRVKKYSQFEWDCIQMPGADENNSSEVSSLLMGISSRTSHIQEAWEFLKLLTYDTQTQKTLFQYSQGISSLKTVIQSDDVESLLNSDILEDTQVNLNLLNDVMENAMSQSQFRKYNSAIVTMNTQINQMIQNNEDLDLSLISLQNEINEYLRE</sequence>
<name>A0A1Y4T297_9FIRM</name>
<reference evidence="3 4" key="1">
    <citation type="journal article" date="2018" name="BMC Genomics">
        <title>Whole genome sequencing and function prediction of 133 gut anaerobes isolated from chicken caecum in pure cultures.</title>
        <authorList>
            <person name="Medvecky M."/>
            <person name="Cejkova D."/>
            <person name="Polansky O."/>
            <person name="Karasova D."/>
            <person name="Kubasova T."/>
            <person name="Cizek A."/>
            <person name="Rychlik I."/>
        </authorList>
    </citation>
    <scope>NUCLEOTIDE SEQUENCE [LARGE SCALE GENOMIC DNA]</scope>
    <source>
        <strain evidence="3 4">An13</strain>
    </source>
</reference>
<dbReference type="InterPro" id="IPR006059">
    <property type="entry name" value="SBP"/>
</dbReference>
<keyword evidence="1" id="KW-0175">Coiled coil</keyword>
<proteinExistence type="predicted"/>
<keyword evidence="4" id="KW-1185">Reference proteome</keyword>
<dbReference type="Proteomes" id="UP000195305">
    <property type="component" value="Unassembled WGS sequence"/>
</dbReference>
<evidence type="ECO:0000256" key="2">
    <source>
        <dbReference type="SAM" id="Phobius"/>
    </source>
</evidence>
<accession>A0A1Y4T297</accession>
<organism evidence="3 4">
    <name type="scientific">Massilimicrobiota timonensis</name>
    <dbReference type="NCBI Taxonomy" id="1776392"/>
    <lineage>
        <taxon>Bacteria</taxon>
        <taxon>Bacillati</taxon>
        <taxon>Bacillota</taxon>
        <taxon>Erysipelotrichia</taxon>
        <taxon>Erysipelotrichales</taxon>
        <taxon>Erysipelotrichaceae</taxon>
        <taxon>Massilimicrobiota</taxon>
    </lineage>
</organism>
<protein>
    <submittedName>
        <fullName evidence="3">Sugar ABC transporter substrate-binding protein</fullName>
    </submittedName>
</protein>
<dbReference type="OrthoDB" id="383937at2"/>
<dbReference type="PANTHER" id="PTHR43649">
    <property type="entry name" value="ARABINOSE-BINDING PROTEIN-RELATED"/>
    <property type="match status" value="1"/>
</dbReference>
<gene>
    <name evidence="3" type="ORF">B5E75_02915</name>
</gene>
<dbReference type="Pfam" id="PF01547">
    <property type="entry name" value="SBP_bac_1"/>
    <property type="match status" value="1"/>
</dbReference>
<dbReference type="InterPro" id="IPR050490">
    <property type="entry name" value="Bact_solute-bd_prot1"/>
</dbReference>
<comment type="caution">
    <text evidence="3">The sequence shown here is derived from an EMBL/GenBank/DDBJ whole genome shotgun (WGS) entry which is preliminary data.</text>
</comment>